<accession>A0A1J5PZ54</accession>
<evidence type="ECO:0000313" key="2">
    <source>
        <dbReference type="EMBL" id="OIQ76346.1"/>
    </source>
</evidence>
<organism evidence="2">
    <name type="scientific">mine drainage metagenome</name>
    <dbReference type="NCBI Taxonomy" id="410659"/>
    <lineage>
        <taxon>unclassified sequences</taxon>
        <taxon>metagenomes</taxon>
        <taxon>ecological metagenomes</taxon>
    </lineage>
</organism>
<name>A0A1J5PZ54_9ZZZZ</name>
<sequence>MRAPDGSPHPGAVVGTPPSSAVAPPGSITRVRPSRAGSAAGSTRVRPSGAPDAPTSCVGTSSSGSSTARRRSWTTSRGDRRADACGARADRSACAVSGPSPTRSGSPERARASTTSTGRTPKGARPVAANASTAAQPHQSLVGDGSAPSSSSGGRYPGVPATSPTLVTRASSADCAIPKSIRTGPSSVSMMLLGLRSRWTTPAACTAASASSRPAARSASASASSGPARRTRSSRVSPSTSSVTRNASVESASASSTAATAGCRNRWSAAASRRRRSRATGSAPMCGCRSLSATTVPPPSTAR</sequence>
<reference evidence="2" key="1">
    <citation type="submission" date="2016-10" db="EMBL/GenBank/DDBJ databases">
        <title>Sequence of Gallionella enrichment culture.</title>
        <authorList>
            <person name="Poehlein A."/>
            <person name="Muehling M."/>
            <person name="Daniel R."/>
        </authorList>
    </citation>
    <scope>NUCLEOTIDE SEQUENCE</scope>
</reference>
<comment type="caution">
    <text evidence="2">The sequence shown here is derived from an EMBL/GenBank/DDBJ whole genome shotgun (WGS) entry which is preliminary data.</text>
</comment>
<feature type="compositionally biased region" description="Low complexity" evidence="1">
    <location>
        <begin position="203"/>
        <end position="271"/>
    </location>
</feature>
<dbReference type="AlphaFoldDB" id="A0A1J5PZ54"/>
<proteinExistence type="predicted"/>
<evidence type="ECO:0000256" key="1">
    <source>
        <dbReference type="SAM" id="MobiDB-lite"/>
    </source>
</evidence>
<dbReference type="AntiFam" id="ANF00109">
    <property type="entry name" value="Shadow ORF (opposite afsK)"/>
</dbReference>
<feature type="region of interest" description="Disordered" evidence="1">
    <location>
        <begin position="203"/>
        <end position="303"/>
    </location>
</feature>
<gene>
    <name evidence="2" type="ORF">GALL_419770</name>
</gene>
<feature type="region of interest" description="Disordered" evidence="1">
    <location>
        <begin position="1"/>
        <end position="183"/>
    </location>
</feature>
<feature type="compositionally biased region" description="Low complexity" evidence="1">
    <location>
        <begin position="143"/>
        <end position="160"/>
    </location>
</feature>
<feature type="compositionally biased region" description="Basic and acidic residues" evidence="1">
    <location>
        <begin position="77"/>
        <end position="91"/>
    </location>
</feature>
<feature type="compositionally biased region" description="Polar residues" evidence="1">
    <location>
        <begin position="162"/>
        <end position="171"/>
    </location>
</feature>
<feature type="compositionally biased region" description="Polar residues" evidence="1">
    <location>
        <begin position="130"/>
        <end position="139"/>
    </location>
</feature>
<dbReference type="EMBL" id="MLJW01001894">
    <property type="protein sequence ID" value="OIQ76346.1"/>
    <property type="molecule type" value="Genomic_DNA"/>
</dbReference>
<protein>
    <submittedName>
        <fullName evidence="2">Uncharacterized protein</fullName>
    </submittedName>
</protein>